<proteinExistence type="predicted"/>
<feature type="region of interest" description="Disordered" evidence="1">
    <location>
        <begin position="58"/>
        <end position="82"/>
    </location>
</feature>
<evidence type="ECO:0000256" key="1">
    <source>
        <dbReference type="SAM" id="MobiDB-lite"/>
    </source>
</evidence>
<dbReference type="Proteomes" id="UP001174691">
    <property type="component" value="Unassembled WGS sequence"/>
</dbReference>
<protein>
    <submittedName>
        <fullName evidence="2">Uncharacterized protein</fullName>
    </submittedName>
</protein>
<accession>A0AA38RDC0</accession>
<feature type="compositionally biased region" description="Low complexity" evidence="1">
    <location>
        <begin position="1"/>
        <end position="23"/>
    </location>
</feature>
<dbReference type="AlphaFoldDB" id="A0AA38RDC0"/>
<gene>
    <name evidence="2" type="ORF">NKR19_g6898</name>
</gene>
<keyword evidence="3" id="KW-1185">Reference proteome</keyword>
<feature type="region of interest" description="Disordered" evidence="1">
    <location>
        <begin position="1"/>
        <end position="27"/>
    </location>
</feature>
<sequence length="82" mass="8514">MSSAATPSSSAAASPAASPAVSSDRLRAHLESNPLKFHLKTGNSKWQCTLIHKNQLERQRALRADSSSSTTSSSSASSIGSN</sequence>
<comment type="caution">
    <text evidence="2">The sequence shown here is derived from an EMBL/GenBank/DDBJ whole genome shotgun (WGS) entry which is preliminary data.</text>
</comment>
<dbReference type="EMBL" id="JANBVN010000113">
    <property type="protein sequence ID" value="KAJ9143241.1"/>
    <property type="molecule type" value="Genomic_DNA"/>
</dbReference>
<name>A0AA38RDC0_9PEZI</name>
<evidence type="ECO:0000313" key="2">
    <source>
        <dbReference type="EMBL" id="KAJ9143241.1"/>
    </source>
</evidence>
<organism evidence="2 3">
    <name type="scientific">Coniochaeta hoffmannii</name>
    <dbReference type="NCBI Taxonomy" id="91930"/>
    <lineage>
        <taxon>Eukaryota</taxon>
        <taxon>Fungi</taxon>
        <taxon>Dikarya</taxon>
        <taxon>Ascomycota</taxon>
        <taxon>Pezizomycotina</taxon>
        <taxon>Sordariomycetes</taxon>
        <taxon>Sordariomycetidae</taxon>
        <taxon>Coniochaetales</taxon>
        <taxon>Coniochaetaceae</taxon>
        <taxon>Coniochaeta</taxon>
    </lineage>
</organism>
<reference evidence="2" key="1">
    <citation type="submission" date="2022-07" db="EMBL/GenBank/DDBJ databases">
        <title>Fungi with potential for degradation of polypropylene.</title>
        <authorList>
            <person name="Gostincar C."/>
        </authorList>
    </citation>
    <scope>NUCLEOTIDE SEQUENCE</scope>
    <source>
        <strain evidence="2">EXF-13287</strain>
    </source>
</reference>
<feature type="compositionally biased region" description="Low complexity" evidence="1">
    <location>
        <begin position="66"/>
        <end position="82"/>
    </location>
</feature>
<evidence type="ECO:0000313" key="3">
    <source>
        <dbReference type="Proteomes" id="UP001174691"/>
    </source>
</evidence>